<comment type="caution">
    <text evidence="1">The sequence shown here is derived from an EMBL/GenBank/DDBJ whole genome shotgun (WGS) entry which is preliminary data.</text>
</comment>
<dbReference type="AlphaFoldDB" id="A0A1Y1V1Z9"/>
<dbReference type="OrthoDB" id="2144981at2759"/>
<dbReference type="Proteomes" id="UP000193719">
    <property type="component" value="Unassembled WGS sequence"/>
</dbReference>
<reference evidence="1 2" key="2">
    <citation type="submission" date="2016-08" db="EMBL/GenBank/DDBJ databases">
        <title>Pervasive Adenine N6-methylation of Active Genes in Fungi.</title>
        <authorList>
            <consortium name="DOE Joint Genome Institute"/>
            <person name="Mondo S.J."/>
            <person name="Dannebaum R.O."/>
            <person name="Kuo R.C."/>
            <person name="Labutti K."/>
            <person name="Haridas S."/>
            <person name="Kuo A."/>
            <person name="Salamov A."/>
            <person name="Ahrendt S.R."/>
            <person name="Lipzen A."/>
            <person name="Sullivan W."/>
            <person name="Andreopoulos W.B."/>
            <person name="Clum A."/>
            <person name="Lindquist E."/>
            <person name="Daum C."/>
            <person name="Ramamoorthy G.K."/>
            <person name="Gryganskyi A."/>
            <person name="Culley D."/>
            <person name="Magnuson J.K."/>
            <person name="James T.Y."/>
            <person name="O'Malley M.A."/>
            <person name="Stajich J.E."/>
            <person name="Spatafora J.W."/>
            <person name="Visel A."/>
            <person name="Grigoriev I.V."/>
        </authorList>
    </citation>
    <scope>NUCLEOTIDE SEQUENCE [LARGE SCALE GENOMIC DNA]</scope>
    <source>
        <strain evidence="2">finn</strain>
    </source>
</reference>
<dbReference type="EMBL" id="MCFH01000041">
    <property type="protein sequence ID" value="ORX45234.1"/>
    <property type="molecule type" value="Genomic_DNA"/>
</dbReference>
<reference evidence="1 2" key="1">
    <citation type="submission" date="2016-08" db="EMBL/GenBank/DDBJ databases">
        <title>Genomes of anaerobic fungi encode conserved fungal cellulosomes for biomass hydrolysis.</title>
        <authorList>
            <consortium name="DOE Joint Genome Institute"/>
            <person name="Haitjema C.H."/>
            <person name="Gilmore S.P."/>
            <person name="Henske J.K."/>
            <person name="Solomon K.V."/>
            <person name="De Groot R."/>
            <person name="Kuo A."/>
            <person name="Mondo S.J."/>
            <person name="Salamov A.A."/>
            <person name="Labutti K."/>
            <person name="Zhao Z."/>
            <person name="Chiniquy J."/>
            <person name="Barry K."/>
            <person name="Brewer H.M."/>
            <person name="Purvine S.O."/>
            <person name="Wright A.T."/>
            <person name="Boxma B."/>
            <person name="Van Alen T."/>
            <person name="Hackstein J.H."/>
            <person name="Baker S.E."/>
            <person name="Grigoriev I.V."/>
            <person name="O'Malley M.A."/>
        </authorList>
    </citation>
    <scope>NUCLEOTIDE SEQUENCE [LARGE SCALE GENOMIC DNA]</scope>
    <source>
        <strain evidence="2">finn</strain>
    </source>
</reference>
<accession>A0A1Y1V1Z9</accession>
<evidence type="ECO:0000313" key="1">
    <source>
        <dbReference type="EMBL" id="ORX45234.1"/>
    </source>
</evidence>
<evidence type="ECO:0000313" key="2">
    <source>
        <dbReference type="Proteomes" id="UP000193719"/>
    </source>
</evidence>
<keyword evidence="2" id="KW-1185">Reference proteome</keyword>
<protein>
    <submittedName>
        <fullName evidence="1">Uncharacterized protein</fullName>
    </submittedName>
</protein>
<organism evidence="1 2">
    <name type="scientific">Piromyces finnis</name>
    <dbReference type="NCBI Taxonomy" id="1754191"/>
    <lineage>
        <taxon>Eukaryota</taxon>
        <taxon>Fungi</taxon>
        <taxon>Fungi incertae sedis</taxon>
        <taxon>Chytridiomycota</taxon>
        <taxon>Chytridiomycota incertae sedis</taxon>
        <taxon>Neocallimastigomycetes</taxon>
        <taxon>Neocallimastigales</taxon>
        <taxon>Neocallimastigaceae</taxon>
        <taxon>Piromyces</taxon>
    </lineage>
</organism>
<sequence>MLVLENTIFTFNQFPQNNIGGEYNDNFNSTLMDDYTQDNQNYQNQYIFTPDKIDYDNYCPSPGIIDTSNENNEGNSPVRRHRFSICKANDPQAIIAYRRLSNACSSNVPSPGMNIGQSYQSSPYIAPPLLFDDNKKDERKISNENLKNAENNFSFNSSTSCPNIISNQRDESYVLSPVSKKTSISYNQKETQSPFNTILTPNTFGPIMTPYQVIDNVSYNDERDLDEQFRLFNYIEEDENDFENESLPSALNSNSQINDNSNCDIALLNTRIRLNSNNNIKNSEIITSNPTINDIKKTNDQDYEYEDNDKTPMDKICHRSKIEFKIELVEKANIDDEIKEYSQNIQGLYGLWKNSFGIGFGTILRE</sequence>
<name>A0A1Y1V1Z9_9FUNG</name>
<gene>
    <name evidence="1" type="ORF">BCR36DRAFT_585841</name>
</gene>
<proteinExistence type="predicted"/>